<proteinExistence type="predicted"/>
<dbReference type="KEGG" id="stsi:A4E84_29840"/>
<keyword evidence="2" id="KW-1185">Reference proteome</keyword>
<dbReference type="AlphaFoldDB" id="A0A143C877"/>
<dbReference type="RefSeq" id="WP_062929498.1">
    <property type="nucleotide sequence ID" value="NZ_CP015098.1"/>
</dbReference>
<sequence>MTESTTCVVCDRTAETRTCVSCQARLRGLLAQIPEQYVFLAMSRQREQRGGDGRSSTRLHAPLPGRLDTLNLVGPYARQSVTDAEDQIGEAPVLAVLETWCQVVTEERRLTPVRTHVSTLTNRLLTHLGWICDQVWVVDFELELRELMRAVKAITRTDPRRVPLPVPCPSCEMLTLVREDHSGWAAECVLCSSVKLDERDYQQLVREAYQAVSKPQEA</sequence>
<reference evidence="2" key="1">
    <citation type="submission" date="2016-04" db="EMBL/GenBank/DDBJ databases">
        <authorList>
            <person name="Zhang B."/>
        </authorList>
    </citation>
    <scope>NUCLEOTIDE SEQUENCE [LARGE SCALE GENOMIC DNA]</scope>
    <source>
        <strain evidence="2">S10</strain>
    </source>
</reference>
<protein>
    <submittedName>
        <fullName evidence="1">Uncharacterized protein</fullName>
    </submittedName>
</protein>
<gene>
    <name evidence="1" type="ORF">A4E84_29840</name>
</gene>
<organism evidence="1 2">
    <name type="scientific">Streptomyces qaidamensis</name>
    <dbReference type="NCBI Taxonomy" id="1783515"/>
    <lineage>
        <taxon>Bacteria</taxon>
        <taxon>Bacillati</taxon>
        <taxon>Actinomycetota</taxon>
        <taxon>Actinomycetes</taxon>
        <taxon>Kitasatosporales</taxon>
        <taxon>Streptomycetaceae</taxon>
        <taxon>Streptomyces</taxon>
        <taxon>Streptomyces aurantiacus group</taxon>
    </lineage>
</organism>
<accession>A0A143C877</accession>
<dbReference type="Proteomes" id="UP000076096">
    <property type="component" value="Chromosome"/>
</dbReference>
<evidence type="ECO:0000313" key="2">
    <source>
        <dbReference type="Proteomes" id="UP000076096"/>
    </source>
</evidence>
<evidence type="ECO:0000313" key="1">
    <source>
        <dbReference type="EMBL" id="AMW13330.1"/>
    </source>
</evidence>
<dbReference type="EMBL" id="CP015098">
    <property type="protein sequence ID" value="AMW13330.1"/>
    <property type="molecule type" value="Genomic_DNA"/>
</dbReference>
<name>A0A143C877_9ACTN</name>
<dbReference type="STRING" id="1783515.A4E84_29840"/>